<evidence type="ECO:0000313" key="1">
    <source>
        <dbReference type="EMBL" id="SVD55488.1"/>
    </source>
</evidence>
<dbReference type="EMBL" id="UINC01158124">
    <property type="protein sequence ID" value="SVD55488.1"/>
    <property type="molecule type" value="Genomic_DNA"/>
</dbReference>
<organism evidence="1">
    <name type="scientific">marine metagenome</name>
    <dbReference type="NCBI Taxonomy" id="408172"/>
    <lineage>
        <taxon>unclassified sequences</taxon>
        <taxon>metagenomes</taxon>
        <taxon>ecological metagenomes</taxon>
    </lineage>
</organism>
<sequence length="26" mass="2984">MKETLLVYGTDLKLRTTSNIKTQNES</sequence>
<name>A0A382WBI6_9ZZZZ</name>
<accession>A0A382WBI6</accession>
<dbReference type="AlphaFoldDB" id="A0A382WBI6"/>
<reference evidence="1" key="1">
    <citation type="submission" date="2018-05" db="EMBL/GenBank/DDBJ databases">
        <authorList>
            <person name="Lanie J.A."/>
            <person name="Ng W.-L."/>
            <person name="Kazmierczak K.M."/>
            <person name="Andrzejewski T.M."/>
            <person name="Davidsen T.M."/>
            <person name="Wayne K.J."/>
            <person name="Tettelin H."/>
            <person name="Glass J.I."/>
            <person name="Rusch D."/>
            <person name="Podicherti R."/>
            <person name="Tsui H.-C.T."/>
            <person name="Winkler M.E."/>
        </authorList>
    </citation>
    <scope>NUCLEOTIDE SEQUENCE</scope>
</reference>
<protein>
    <submittedName>
        <fullName evidence="1">Uncharacterized protein</fullName>
    </submittedName>
</protein>
<proteinExistence type="predicted"/>
<gene>
    <name evidence="1" type="ORF">METZ01_LOCUS408342</name>
</gene>